<keyword evidence="6" id="KW-0393">Immunoglobulin domain</keyword>
<dbReference type="PROSITE" id="PS50835">
    <property type="entry name" value="IG_LIKE"/>
    <property type="match status" value="1"/>
</dbReference>
<evidence type="ECO:0000256" key="2">
    <source>
        <dbReference type="ARBA" id="ARBA00022729"/>
    </source>
</evidence>
<dbReference type="InterPro" id="IPR050504">
    <property type="entry name" value="IgSF_BTN/MOG"/>
</dbReference>
<evidence type="ECO:0000313" key="8">
    <source>
        <dbReference type="EMBL" id="KAJ8384465.1"/>
    </source>
</evidence>
<evidence type="ECO:0000313" key="9">
    <source>
        <dbReference type="Proteomes" id="UP001221898"/>
    </source>
</evidence>
<keyword evidence="9" id="KW-1185">Reference proteome</keyword>
<name>A0AAD7W5R8_9TELE</name>
<keyword evidence="3" id="KW-0472">Membrane</keyword>
<dbReference type="SMART" id="SM00409">
    <property type="entry name" value="IG"/>
    <property type="match status" value="1"/>
</dbReference>
<dbReference type="GO" id="GO:0009897">
    <property type="term" value="C:external side of plasma membrane"/>
    <property type="evidence" value="ECO:0007669"/>
    <property type="project" value="TreeGrafter"/>
</dbReference>
<dbReference type="InterPro" id="IPR003599">
    <property type="entry name" value="Ig_sub"/>
</dbReference>
<dbReference type="GO" id="GO:0001817">
    <property type="term" value="P:regulation of cytokine production"/>
    <property type="evidence" value="ECO:0007669"/>
    <property type="project" value="TreeGrafter"/>
</dbReference>
<protein>
    <recommendedName>
        <fullName evidence="7">Ig-like domain-containing protein</fullName>
    </recommendedName>
</protein>
<dbReference type="GO" id="GO:0005102">
    <property type="term" value="F:signaling receptor binding"/>
    <property type="evidence" value="ECO:0007669"/>
    <property type="project" value="TreeGrafter"/>
</dbReference>
<reference evidence="8" key="1">
    <citation type="journal article" date="2023" name="Science">
        <title>Genome structures resolve the early diversification of teleost fishes.</title>
        <authorList>
            <person name="Parey E."/>
            <person name="Louis A."/>
            <person name="Montfort J."/>
            <person name="Bouchez O."/>
            <person name="Roques C."/>
            <person name="Iampietro C."/>
            <person name="Lluch J."/>
            <person name="Castinel A."/>
            <person name="Donnadieu C."/>
            <person name="Desvignes T."/>
            <person name="Floi Bucao C."/>
            <person name="Jouanno E."/>
            <person name="Wen M."/>
            <person name="Mejri S."/>
            <person name="Dirks R."/>
            <person name="Jansen H."/>
            <person name="Henkel C."/>
            <person name="Chen W.J."/>
            <person name="Zahm M."/>
            <person name="Cabau C."/>
            <person name="Klopp C."/>
            <person name="Thompson A.W."/>
            <person name="Robinson-Rechavi M."/>
            <person name="Braasch I."/>
            <person name="Lecointre G."/>
            <person name="Bobe J."/>
            <person name="Postlethwait J.H."/>
            <person name="Berthelot C."/>
            <person name="Roest Crollius H."/>
            <person name="Guiguen Y."/>
        </authorList>
    </citation>
    <scope>NUCLEOTIDE SEQUENCE</scope>
    <source>
        <strain evidence="8">NC1722</strain>
    </source>
</reference>
<evidence type="ECO:0000256" key="1">
    <source>
        <dbReference type="ARBA" id="ARBA00004370"/>
    </source>
</evidence>
<comment type="caution">
    <text evidence="8">The sequence shown here is derived from an EMBL/GenBank/DDBJ whole genome shotgun (WGS) entry which is preliminary data.</text>
</comment>
<evidence type="ECO:0000259" key="7">
    <source>
        <dbReference type="PROSITE" id="PS50835"/>
    </source>
</evidence>
<dbReference type="Pfam" id="PF07686">
    <property type="entry name" value="V-set"/>
    <property type="match status" value="1"/>
</dbReference>
<evidence type="ECO:0000256" key="3">
    <source>
        <dbReference type="ARBA" id="ARBA00023136"/>
    </source>
</evidence>
<dbReference type="EMBL" id="JAINUG010000271">
    <property type="protein sequence ID" value="KAJ8384465.1"/>
    <property type="molecule type" value="Genomic_DNA"/>
</dbReference>
<organism evidence="8 9">
    <name type="scientific">Aldrovandia affinis</name>
    <dbReference type="NCBI Taxonomy" id="143900"/>
    <lineage>
        <taxon>Eukaryota</taxon>
        <taxon>Metazoa</taxon>
        <taxon>Chordata</taxon>
        <taxon>Craniata</taxon>
        <taxon>Vertebrata</taxon>
        <taxon>Euteleostomi</taxon>
        <taxon>Actinopterygii</taxon>
        <taxon>Neopterygii</taxon>
        <taxon>Teleostei</taxon>
        <taxon>Notacanthiformes</taxon>
        <taxon>Halosauridae</taxon>
        <taxon>Aldrovandia</taxon>
    </lineage>
</organism>
<dbReference type="InterPro" id="IPR007110">
    <property type="entry name" value="Ig-like_dom"/>
</dbReference>
<evidence type="ECO:0000256" key="6">
    <source>
        <dbReference type="ARBA" id="ARBA00023319"/>
    </source>
</evidence>
<dbReference type="SMART" id="SM00406">
    <property type="entry name" value="IGv"/>
    <property type="match status" value="1"/>
</dbReference>
<dbReference type="InterPro" id="IPR036179">
    <property type="entry name" value="Ig-like_dom_sf"/>
</dbReference>
<comment type="subcellular location">
    <subcellularLocation>
        <location evidence="1">Membrane</location>
    </subcellularLocation>
</comment>
<dbReference type="PANTHER" id="PTHR24100">
    <property type="entry name" value="BUTYROPHILIN"/>
    <property type="match status" value="1"/>
</dbReference>
<dbReference type="Proteomes" id="UP001221898">
    <property type="component" value="Unassembled WGS sequence"/>
</dbReference>
<evidence type="ECO:0000256" key="5">
    <source>
        <dbReference type="ARBA" id="ARBA00023180"/>
    </source>
</evidence>
<keyword evidence="2" id="KW-0732">Signal</keyword>
<dbReference type="Gene3D" id="2.60.40.10">
    <property type="entry name" value="Immunoglobulins"/>
    <property type="match status" value="2"/>
</dbReference>
<dbReference type="SUPFAM" id="SSF48726">
    <property type="entry name" value="Immunoglobulin"/>
    <property type="match status" value="1"/>
</dbReference>
<dbReference type="AlphaFoldDB" id="A0AAD7W5R8"/>
<dbReference type="InterPro" id="IPR013783">
    <property type="entry name" value="Ig-like_fold"/>
</dbReference>
<dbReference type="GO" id="GO:0050863">
    <property type="term" value="P:regulation of T cell activation"/>
    <property type="evidence" value="ECO:0007669"/>
    <property type="project" value="UniProtKB-ARBA"/>
</dbReference>
<feature type="domain" description="Ig-like" evidence="7">
    <location>
        <begin position="15"/>
        <end position="126"/>
    </location>
</feature>
<dbReference type="FunFam" id="2.60.40.10:FF:000142">
    <property type="entry name" value="V-set domain-containing T-cell activation inhibitor 1"/>
    <property type="match status" value="1"/>
</dbReference>
<evidence type="ECO:0000256" key="4">
    <source>
        <dbReference type="ARBA" id="ARBA00023157"/>
    </source>
</evidence>
<dbReference type="GO" id="GO:0050852">
    <property type="term" value="P:T cell receptor signaling pathway"/>
    <property type="evidence" value="ECO:0007669"/>
    <property type="project" value="TreeGrafter"/>
</dbReference>
<keyword evidence="5" id="KW-0325">Glycoprotein</keyword>
<accession>A0AAD7W5R8</accession>
<dbReference type="InterPro" id="IPR013106">
    <property type="entry name" value="Ig_V-set"/>
</dbReference>
<proteinExistence type="predicted"/>
<dbReference type="PANTHER" id="PTHR24100:SF145">
    <property type="entry name" value="CD276 ANTIGEN"/>
    <property type="match status" value="1"/>
</dbReference>
<keyword evidence="4" id="KW-1015">Disulfide bond</keyword>
<dbReference type="GO" id="GO:1903037">
    <property type="term" value="P:regulation of leukocyte cell-cell adhesion"/>
    <property type="evidence" value="ECO:0007669"/>
    <property type="project" value="UniProtKB-ARBA"/>
</dbReference>
<sequence>MRNAFIVQLFLTTIPPVQHPVSKVVAAPGSDVTLGCPFSYSEADNILNLVVNWQRGDTEVVHSYYQGKDQLEKQSAAYSGRTKLYPDQLTEGSASLTLMGLLASDHGEYTCIAANEQGTSKGRHLLLVAVHQDRAASAWIEAPYDEPQFEVQTTCGSMVLSYTFMQGFPQPVLLWRNKAGSDITNQSHTRADLDSKGRYVVQSKMELKATETQTITIEMSLGMLNQSFSRSITLHPLPECCENPAGPRNHYMILSVRRESAGATQRTVVLVLLREDTMTTGPQTLSNGEEGFSLTTAH</sequence>
<gene>
    <name evidence="8" type="ORF">AAFF_G00204860</name>
</gene>